<dbReference type="InterPro" id="IPR051635">
    <property type="entry name" value="SNAT-like"/>
</dbReference>
<dbReference type="eggNOG" id="KOG4113">
    <property type="taxonomic scope" value="Eukaryota"/>
</dbReference>
<dbReference type="SUPFAM" id="SSF55729">
    <property type="entry name" value="Acyl-CoA N-acyltransferases (Nat)"/>
    <property type="match status" value="1"/>
</dbReference>
<keyword evidence="5" id="KW-0012">Acyltransferase</keyword>
<dbReference type="PROSITE" id="PS51186">
    <property type="entry name" value="GNAT"/>
    <property type="match status" value="1"/>
</dbReference>
<dbReference type="OMA" id="WCEEGGS"/>
<dbReference type="GO" id="GO:0005085">
    <property type="term" value="F:guanyl-nucleotide exchange factor activity"/>
    <property type="evidence" value="ECO:0007669"/>
    <property type="project" value="UniProtKB-KW"/>
</dbReference>
<keyword evidence="4" id="KW-0653">Protein transport</keyword>
<dbReference type="EMBL" id="BABT02000240">
    <property type="protein sequence ID" value="GAA99831.1"/>
    <property type="molecule type" value="Genomic_DNA"/>
</dbReference>
<dbReference type="Proteomes" id="UP000009131">
    <property type="component" value="Unassembled WGS sequence"/>
</dbReference>
<evidence type="ECO:0000256" key="1">
    <source>
        <dbReference type="ARBA" id="ARBA00022448"/>
    </source>
</evidence>
<keyword evidence="1" id="KW-0813">Transport</keyword>
<accession>G7EAH1</accession>
<keyword evidence="3" id="KW-0808">Transferase</keyword>
<dbReference type="STRING" id="764103.G7EAH1"/>
<keyword evidence="2" id="KW-0344">Guanine-nucleotide releasing factor</keyword>
<dbReference type="PROSITE" id="PS51796">
    <property type="entry name" value="MSS4"/>
    <property type="match status" value="1"/>
</dbReference>
<dbReference type="AlphaFoldDB" id="G7EAH1"/>
<dbReference type="Gene3D" id="2.170.150.10">
    <property type="entry name" value="Metal Binding Protein, Guanine Nucleotide Exchange Factor, Chain A"/>
    <property type="match status" value="1"/>
</dbReference>
<dbReference type="OrthoDB" id="30840at2759"/>
<feature type="domain" description="N-acetyltransferase" evidence="6">
    <location>
        <begin position="1"/>
        <end position="160"/>
    </location>
</feature>
<dbReference type="PANTHER" id="PTHR10908:SF0">
    <property type="entry name" value="SEROTONIN N-ACETYLTRANSFERASE"/>
    <property type="match status" value="1"/>
</dbReference>
<reference evidence="7 8" key="1">
    <citation type="journal article" date="2011" name="J. Gen. Appl. Microbiol.">
        <title>Draft genome sequencing of the enigmatic basidiomycete Mixia osmundae.</title>
        <authorList>
            <person name="Nishida H."/>
            <person name="Nagatsuka Y."/>
            <person name="Sugiyama J."/>
        </authorList>
    </citation>
    <scope>NUCLEOTIDE SEQUENCE [LARGE SCALE GENOMIC DNA]</scope>
    <source>
        <strain evidence="8">CBS 9802 / IAM 14324 / JCM 22182 / KY 12970</strain>
    </source>
</reference>
<dbReference type="PANTHER" id="PTHR10908">
    <property type="entry name" value="SEROTONIN N-ACETYLTRANSFERASE"/>
    <property type="match status" value="1"/>
</dbReference>
<keyword evidence="8" id="KW-1185">Reference proteome</keyword>
<gene>
    <name evidence="7" type="primary">Mo06534</name>
    <name evidence="7" type="ORF">E5Q_06534</name>
</gene>
<dbReference type="Gene3D" id="3.40.630.30">
    <property type="match status" value="1"/>
</dbReference>
<evidence type="ECO:0000256" key="2">
    <source>
        <dbReference type="ARBA" id="ARBA00022658"/>
    </source>
</evidence>
<protein>
    <recommendedName>
        <fullName evidence="6">N-acetyltransferase domain-containing protein</fullName>
    </recommendedName>
</protein>
<dbReference type="InParanoid" id="G7EAH1"/>
<dbReference type="InterPro" id="IPR016181">
    <property type="entry name" value="Acyl_CoA_acyltransferase"/>
</dbReference>
<evidence type="ECO:0000259" key="6">
    <source>
        <dbReference type="PROSITE" id="PS51186"/>
    </source>
</evidence>
<dbReference type="InterPro" id="IPR011057">
    <property type="entry name" value="Mss4-like_sf"/>
</dbReference>
<evidence type="ECO:0000256" key="3">
    <source>
        <dbReference type="ARBA" id="ARBA00022679"/>
    </source>
</evidence>
<dbReference type="InterPro" id="IPR007515">
    <property type="entry name" value="Mss4"/>
</dbReference>
<evidence type="ECO:0000256" key="4">
    <source>
        <dbReference type="ARBA" id="ARBA00022927"/>
    </source>
</evidence>
<evidence type="ECO:0000313" key="7">
    <source>
        <dbReference type="EMBL" id="GAA99831.1"/>
    </source>
</evidence>
<comment type="caution">
    <text evidence="7">The sequence shown here is derived from an EMBL/GenBank/DDBJ whole genome shotgun (WGS) entry which is preliminary data.</text>
</comment>
<dbReference type="Pfam" id="PF04421">
    <property type="entry name" value="Mss4"/>
    <property type="match status" value="1"/>
</dbReference>
<dbReference type="GO" id="GO:0007264">
    <property type="term" value="P:small GTPase-mediated signal transduction"/>
    <property type="evidence" value="ECO:0007669"/>
    <property type="project" value="InterPro"/>
</dbReference>
<reference evidence="7 8" key="2">
    <citation type="journal article" date="2012" name="Open Biol.">
        <title>Characteristics of nucleosomes and linker DNA regions on the genome of the basidiomycete Mixia osmundae revealed by mono- and dinucleosome mapping.</title>
        <authorList>
            <person name="Nishida H."/>
            <person name="Kondo S."/>
            <person name="Matsumoto T."/>
            <person name="Suzuki Y."/>
            <person name="Yoshikawa H."/>
            <person name="Taylor T.D."/>
            <person name="Sugiyama J."/>
        </authorList>
    </citation>
    <scope>NUCLEOTIDE SEQUENCE [LARGE SCALE GENOMIC DNA]</scope>
    <source>
        <strain evidence="8">CBS 9802 / IAM 14324 / JCM 22182 / KY 12970</strain>
    </source>
</reference>
<dbReference type="Pfam" id="PF00583">
    <property type="entry name" value="Acetyltransf_1"/>
    <property type="match status" value="1"/>
</dbReference>
<dbReference type="GO" id="GO:0004059">
    <property type="term" value="F:aralkylamine N-acetyltransferase activity"/>
    <property type="evidence" value="ECO:0007669"/>
    <property type="project" value="TreeGrafter"/>
</dbReference>
<proteinExistence type="predicted"/>
<dbReference type="SUPFAM" id="SSF51316">
    <property type="entry name" value="Mss4-like"/>
    <property type="match status" value="1"/>
</dbReference>
<evidence type="ECO:0000256" key="5">
    <source>
        <dbReference type="ARBA" id="ARBA00023315"/>
    </source>
</evidence>
<dbReference type="InterPro" id="IPR000182">
    <property type="entry name" value="GNAT_dom"/>
</dbReference>
<evidence type="ECO:0000313" key="8">
    <source>
        <dbReference type="Proteomes" id="UP000009131"/>
    </source>
</evidence>
<dbReference type="CDD" id="cd04301">
    <property type="entry name" value="NAT_SF"/>
    <property type="match status" value="1"/>
</dbReference>
<organism evidence="7 8">
    <name type="scientific">Mixia osmundae (strain CBS 9802 / IAM 14324 / JCM 22182 / KY 12970)</name>
    <dbReference type="NCBI Taxonomy" id="764103"/>
    <lineage>
        <taxon>Eukaryota</taxon>
        <taxon>Fungi</taxon>
        <taxon>Dikarya</taxon>
        <taxon>Basidiomycota</taxon>
        <taxon>Pucciniomycotina</taxon>
        <taxon>Mixiomycetes</taxon>
        <taxon>Mixiales</taxon>
        <taxon>Mixiaceae</taxon>
        <taxon>Mixia</taxon>
    </lineage>
</organism>
<name>G7EAH1_MIXOS</name>
<dbReference type="GO" id="GO:0015031">
    <property type="term" value="P:protein transport"/>
    <property type="evidence" value="ECO:0007669"/>
    <property type="project" value="UniProtKB-KW"/>
</dbReference>
<dbReference type="GO" id="GO:0005737">
    <property type="term" value="C:cytoplasm"/>
    <property type="evidence" value="ECO:0007669"/>
    <property type="project" value="TreeGrafter"/>
</dbReference>
<dbReference type="eggNOG" id="KOG4144">
    <property type="taxonomic scope" value="Eukaryota"/>
</dbReference>
<dbReference type="HOGENOM" id="CLU_070381_0_0_1"/>
<dbReference type="InterPro" id="IPR011323">
    <property type="entry name" value="Mss4/transl-control_tumour"/>
</dbReference>
<dbReference type="RefSeq" id="XP_014570383.1">
    <property type="nucleotide sequence ID" value="XM_014714897.1"/>
</dbReference>
<sequence>MRFDLVKASDVEAALAIEHEGFPPDEAATLDKLKQRQALAPELFIGAYDDAHTLSGFVCCTLTSSETLTHDSMSQHDSGAPFVAIHSVVVRKTHRRQGIAVGLLKELLQRVESAGKAKAALLITHDELIPLYAQAGFILKGPSAVVHGSRPWFEMTHTFEMPQQQDLSGVMAALQSTAGKKRDRSEGVLLSSLSPDELTAAGKNALSLFCPRPQCRCLILRPSEARSARRAHEIPPLPADVAVSNDAEQVWLVPSALTFENIGFSKTAPGSTTKYLICADCDLGPLGWIDTGGEDLGQRVEQEAAGQAASRPTQEFLLLAGRLRYA</sequence>